<evidence type="ECO:0000313" key="2">
    <source>
        <dbReference type="EMBL" id="KAJ7668255.1"/>
    </source>
</evidence>
<accession>A0AAD7CX82</accession>
<dbReference type="Proteomes" id="UP001221757">
    <property type="component" value="Unassembled WGS sequence"/>
</dbReference>
<gene>
    <name evidence="2" type="ORF">B0H17DRAFT_1184058</name>
</gene>
<protein>
    <submittedName>
        <fullName evidence="2">Uncharacterized protein</fullName>
    </submittedName>
</protein>
<comment type="caution">
    <text evidence="2">The sequence shown here is derived from an EMBL/GenBank/DDBJ whole genome shotgun (WGS) entry which is preliminary data.</text>
</comment>
<proteinExistence type="predicted"/>
<dbReference type="AlphaFoldDB" id="A0AAD7CX82"/>
<evidence type="ECO:0000313" key="3">
    <source>
        <dbReference type="Proteomes" id="UP001221757"/>
    </source>
</evidence>
<keyword evidence="3" id="KW-1185">Reference proteome</keyword>
<name>A0AAD7CX82_MYCRO</name>
<evidence type="ECO:0000256" key="1">
    <source>
        <dbReference type="SAM" id="MobiDB-lite"/>
    </source>
</evidence>
<reference evidence="2" key="1">
    <citation type="submission" date="2023-03" db="EMBL/GenBank/DDBJ databases">
        <title>Massive genome expansion in bonnet fungi (Mycena s.s.) driven by repeated elements and novel gene families across ecological guilds.</title>
        <authorList>
            <consortium name="Lawrence Berkeley National Laboratory"/>
            <person name="Harder C.B."/>
            <person name="Miyauchi S."/>
            <person name="Viragh M."/>
            <person name="Kuo A."/>
            <person name="Thoen E."/>
            <person name="Andreopoulos B."/>
            <person name="Lu D."/>
            <person name="Skrede I."/>
            <person name="Drula E."/>
            <person name="Henrissat B."/>
            <person name="Morin E."/>
            <person name="Kohler A."/>
            <person name="Barry K."/>
            <person name="LaButti K."/>
            <person name="Morin E."/>
            <person name="Salamov A."/>
            <person name="Lipzen A."/>
            <person name="Mereny Z."/>
            <person name="Hegedus B."/>
            <person name="Baldrian P."/>
            <person name="Stursova M."/>
            <person name="Weitz H."/>
            <person name="Taylor A."/>
            <person name="Grigoriev I.V."/>
            <person name="Nagy L.G."/>
            <person name="Martin F."/>
            <person name="Kauserud H."/>
        </authorList>
    </citation>
    <scope>NUCLEOTIDE SEQUENCE</scope>
    <source>
        <strain evidence="2">CBHHK067</strain>
    </source>
</reference>
<sequence length="152" mass="16349">MSNVSTSTSPSTSSTASNVALVTGKRMTILTTALPRDPFISDVPGAPFRQRVALPKFNPFAVGTILTTAIPDDPFVSDIPAAEAKALPSYFRRRFVLPEASEASQRNAPALPTVQEPRPDAVASSPKSLRRKSAGASVFKFSHWNTSLFHHL</sequence>
<dbReference type="EMBL" id="JARKIE010000195">
    <property type="protein sequence ID" value="KAJ7668255.1"/>
    <property type="molecule type" value="Genomic_DNA"/>
</dbReference>
<organism evidence="2 3">
    <name type="scientific">Mycena rosella</name>
    <name type="common">Pink bonnet</name>
    <name type="synonym">Agaricus rosellus</name>
    <dbReference type="NCBI Taxonomy" id="1033263"/>
    <lineage>
        <taxon>Eukaryota</taxon>
        <taxon>Fungi</taxon>
        <taxon>Dikarya</taxon>
        <taxon>Basidiomycota</taxon>
        <taxon>Agaricomycotina</taxon>
        <taxon>Agaricomycetes</taxon>
        <taxon>Agaricomycetidae</taxon>
        <taxon>Agaricales</taxon>
        <taxon>Marasmiineae</taxon>
        <taxon>Mycenaceae</taxon>
        <taxon>Mycena</taxon>
    </lineage>
</organism>
<feature type="region of interest" description="Disordered" evidence="1">
    <location>
        <begin position="101"/>
        <end position="129"/>
    </location>
</feature>